<dbReference type="EC" id="6.3.5.4" evidence="2"/>
<evidence type="ECO:0000256" key="3">
    <source>
        <dbReference type="ARBA" id="ARBA00048741"/>
    </source>
</evidence>
<dbReference type="InterPro" id="IPR051786">
    <property type="entry name" value="ASN_synthetase/amidase"/>
</dbReference>
<evidence type="ECO:0000256" key="2">
    <source>
        <dbReference type="ARBA" id="ARBA00012737"/>
    </source>
</evidence>
<sequence length="565" mass="65139">MEGQSVIYRNETIVVLNSSNYNYPIFQQEISQGILLILEGRIFGESFESIAAELKSVGADSMDDRLTHYSFNLDGEFFFYKIDTRSNKILVVGDHLNRLPLYFGSDGQQWIVSRQISIAALFMRSKINKVNLAEFMVFDYNLSDRTWFDNLYFLQIDDFIEVDTLRNDLRVKRKPETYDFGNKTVGVITEDLLLNMADIFLQACSVRADEINVLSMSGGMDSRSVAAGLVKNSKALAGVTFENAEKTALYDSIIAEEIADSLGIKWHKVALSRDSFLEDVDSLMNIKMSIQPCRFYYLYQFCAEVQKKFGNDITFFTGDGGDKVFPDLGRNLKFNDDYKLFKFIIRENHEFSVEHASAIVGISSKDLENQIFSYIRSLPAKTSSNKLEQFILRARMKRYIFEGEDRNRNYFWSTTPFLSKRFFSLMMSISPQIKRQELFYFEFISRLNREVAEIRNENFSKGKFQVNKGLYSFIKGLSNQFLSRKSKEHLKSIFKSSSAPSDSARQYVSEIKRMLPANNLLDKKALSGSLSDYSTGQLSLILTYLKVSEFLKRENSEVEYLEEQV</sequence>
<keyword evidence="6" id="KW-1185">Reference proteome</keyword>
<evidence type="ECO:0000259" key="4">
    <source>
        <dbReference type="Pfam" id="PF00733"/>
    </source>
</evidence>
<dbReference type="InterPro" id="IPR029055">
    <property type="entry name" value="Ntn_hydrolases_N"/>
</dbReference>
<evidence type="ECO:0000313" key="5">
    <source>
        <dbReference type="EMBL" id="GAA0879718.1"/>
    </source>
</evidence>
<proteinExistence type="predicted"/>
<organism evidence="5 6">
    <name type="scientific">Algoriphagus jejuensis</name>
    <dbReference type="NCBI Taxonomy" id="419934"/>
    <lineage>
        <taxon>Bacteria</taxon>
        <taxon>Pseudomonadati</taxon>
        <taxon>Bacteroidota</taxon>
        <taxon>Cytophagia</taxon>
        <taxon>Cytophagales</taxon>
        <taxon>Cyclobacteriaceae</taxon>
        <taxon>Algoriphagus</taxon>
    </lineage>
</organism>
<dbReference type="Pfam" id="PF00733">
    <property type="entry name" value="Asn_synthase"/>
    <property type="match status" value="1"/>
</dbReference>
<gene>
    <name evidence="5" type="ORF">GCM10009119_26870</name>
</gene>
<accession>A0ABP3YE68</accession>
<dbReference type="PANTHER" id="PTHR43284:SF1">
    <property type="entry name" value="ASPARAGINE SYNTHETASE"/>
    <property type="match status" value="1"/>
</dbReference>
<dbReference type="InterPro" id="IPR001962">
    <property type="entry name" value="Asn_synthase"/>
</dbReference>
<protein>
    <recommendedName>
        <fullName evidence="2">asparagine synthase (glutamine-hydrolyzing)</fullName>
        <ecNumber evidence="2">6.3.5.4</ecNumber>
    </recommendedName>
</protein>
<dbReference type="SUPFAM" id="SSF52402">
    <property type="entry name" value="Adenine nucleotide alpha hydrolases-like"/>
    <property type="match status" value="1"/>
</dbReference>
<comment type="catalytic activity">
    <reaction evidence="3">
        <text>L-aspartate + L-glutamine + ATP + H2O = L-asparagine + L-glutamate + AMP + diphosphate + H(+)</text>
        <dbReference type="Rhea" id="RHEA:12228"/>
        <dbReference type="ChEBI" id="CHEBI:15377"/>
        <dbReference type="ChEBI" id="CHEBI:15378"/>
        <dbReference type="ChEBI" id="CHEBI:29985"/>
        <dbReference type="ChEBI" id="CHEBI:29991"/>
        <dbReference type="ChEBI" id="CHEBI:30616"/>
        <dbReference type="ChEBI" id="CHEBI:33019"/>
        <dbReference type="ChEBI" id="CHEBI:58048"/>
        <dbReference type="ChEBI" id="CHEBI:58359"/>
        <dbReference type="ChEBI" id="CHEBI:456215"/>
        <dbReference type="EC" id="6.3.5.4"/>
    </reaction>
</comment>
<dbReference type="RefSeq" id="WP_343852427.1">
    <property type="nucleotide sequence ID" value="NZ_BAAAFI010000031.1"/>
</dbReference>
<dbReference type="EMBL" id="BAAAFI010000031">
    <property type="protein sequence ID" value="GAA0879718.1"/>
    <property type="molecule type" value="Genomic_DNA"/>
</dbReference>
<dbReference type="Gene3D" id="3.60.20.10">
    <property type="entry name" value="Glutamine Phosphoribosylpyrophosphate, subunit 1, domain 1"/>
    <property type="match status" value="1"/>
</dbReference>
<evidence type="ECO:0000256" key="1">
    <source>
        <dbReference type="ARBA" id="ARBA00005187"/>
    </source>
</evidence>
<dbReference type="Proteomes" id="UP001500469">
    <property type="component" value="Unassembled WGS sequence"/>
</dbReference>
<feature type="domain" description="Asparagine synthetase" evidence="4">
    <location>
        <begin position="214"/>
        <end position="331"/>
    </location>
</feature>
<dbReference type="SUPFAM" id="SSF56235">
    <property type="entry name" value="N-terminal nucleophile aminohydrolases (Ntn hydrolases)"/>
    <property type="match status" value="1"/>
</dbReference>
<name>A0ABP3YE68_9BACT</name>
<dbReference type="Gene3D" id="3.40.50.620">
    <property type="entry name" value="HUPs"/>
    <property type="match status" value="1"/>
</dbReference>
<dbReference type="InterPro" id="IPR014729">
    <property type="entry name" value="Rossmann-like_a/b/a_fold"/>
</dbReference>
<dbReference type="PANTHER" id="PTHR43284">
    <property type="entry name" value="ASPARAGINE SYNTHETASE (GLUTAMINE-HYDROLYZING)"/>
    <property type="match status" value="1"/>
</dbReference>
<evidence type="ECO:0000313" key="6">
    <source>
        <dbReference type="Proteomes" id="UP001500469"/>
    </source>
</evidence>
<comment type="pathway">
    <text evidence="1">Amino-acid biosynthesis; L-asparagine biosynthesis; L-asparagine from L-aspartate (L-Gln route): step 1/1.</text>
</comment>
<reference evidence="6" key="1">
    <citation type="journal article" date="2019" name="Int. J. Syst. Evol. Microbiol.">
        <title>The Global Catalogue of Microorganisms (GCM) 10K type strain sequencing project: providing services to taxonomists for standard genome sequencing and annotation.</title>
        <authorList>
            <consortium name="The Broad Institute Genomics Platform"/>
            <consortium name="The Broad Institute Genome Sequencing Center for Infectious Disease"/>
            <person name="Wu L."/>
            <person name="Ma J."/>
        </authorList>
    </citation>
    <scope>NUCLEOTIDE SEQUENCE [LARGE SCALE GENOMIC DNA]</scope>
    <source>
        <strain evidence="6">JCM 16112</strain>
    </source>
</reference>
<comment type="caution">
    <text evidence="5">The sequence shown here is derived from an EMBL/GenBank/DDBJ whole genome shotgun (WGS) entry which is preliminary data.</text>
</comment>